<dbReference type="Pfam" id="PF04091">
    <property type="entry name" value="Sec15_C"/>
    <property type="match status" value="1"/>
</dbReference>
<dbReference type="PANTHER" id="PTHR12702:SF0">
    <property type="entry name" value="EXOCYST COMPLEX COMPONENT 6"/>
    <property type="match status" value="1"/>
</dbReference>
<evidence type="ECO:0000259" key="8">
    <source>
        <dbReference type="Pfam" id="PF20651"/>
    </source>
</evidence>
<dbReference type="PANTHER" id="PTHR12702">
    <property type="entry name" value="SEC15"/>
    <property type="match status" value="1"/>
</dbReference>
<feature type="compositionally biased region" description="Polar residues" evidence="5">
    <location>
        <begin position="560"/>
        <end position="569"/>
    </location>
</feature>
<evidence type="ECO:0000256" key="3">
    <source>
        <dbReference type="ARBA" id="ARBA00022483"/>
    </source>
</evidence>
<dbReference type="InterPro" id="IPR046361">
    <property type="entry name" value="EXOC6/Sec15_C"/>
</dbReference>
<reference evidence="9 10" key="1">
    <citation type="submission" date="2017-11" db="EMBL/GenBank/DDBJ databases">
        <title>De novo assembly and phasing of dikaryotic genomes from two isolates of Puccinia coronata f. sp. avenae, the causal agent of oat crown rust.</title>
        <authorList>
            <person name="Miller M.E."/>
            <person name="Zhang Y."/>
            <person name="Omidvar V."/>
            <person name="Sperschneider J."/>
            <person name="Schwessinger B."/>
            <person name="Raley C."/>
            <person name="Palmer J.M."/>
            <person name="Garnica D."/>
            <person name="Upadhyaya N."/>
            <person name="Rathjen J."/>
            <person name="Taylor J.M."/>
            <person name="Park R.F."/>
            <person name="Dodds P.N."/>
            <person name="Hirsch C.D."/>
            <person name="Kianian S.F."/>
            <person name="Figueroa M."/>
        </authorList>
    </citation>
    <scope>NUCLEOTIDE SEQUENCE [LARGE SCALE GENOMIC DNA]</scope>
    <source>
        <strain evidence="9">12NC29</strain>
    </source>
</reference>
<dbReference type="Gene3D" id="1.20.58.670">
    <property type="entry name" value="Dsl1p vesicle tethering complex, Tip20p subunit, domain D"/>
    <property type="match status" value="1"/>
</dbReference>
<feature type="compositionally biased region" description="Basic residues" evidence="5">
    <location>
        <begin position="522"/>
        <end position="545"/>
    </location>
</feature>
<evidence type="ECO:0000256" key="5">
    <source>
        <dbReference type="SAM" id="MobiDB-lite"/>
    </source>
</evidence>
<feature type="compositionally biased region" description="Polar residues" evidence="5">
    <location>
        <begin position="677"/>
        <end position="686"/>
    </location>
</feature>
<feature type="region of interest" description="Disordered" evidence="5">
    <location>
        <begin position="508"/>
        <end position="650"/>
    </location>
</feature>
<dbReference type="InterPro" id="IPR007225">
    <property type="entry name" value="EXOC6/Sec15"/>
</dbReference>
<dbReference type="GO" id="GO:0016020">
    <property type="term" value="C:membrane"/>
    <property type="evidence" value="ECO:0007669"/>
    <property type="project" value="TreeGrafter"/>
</dbReference>
<evidence type="ECO:0000259" key="7">
    <source>
        <dbReference type="Pfam" id="PF06012"/>
    </source>
</evidence>
<dbReference type="GO" id="GO:0006886">
    <property type="term" value="P:intracellular protein transport"/>
    <property type="evidence" value="ECO:0007669"/>
    <property type="project" value="InterPro"/>
</dbReference>
<evidence type="ECO:0000256" key="1">
    <source>
        <dbReference type="ARBA" id="ARBA00007944"/>
    </source>
</evidence>
<evidence type="ECO:0000313" key="9">
    <source>
        <dbReference type="EMBL" id="PLW38693.1"/>
    </source>
</evidence>
<dbReference type="GO" id="GO:0000145">
    <property type="term" value="C:exocyst"/>
    <property type="evidence" value="ECO:0007669"/>
    <property type="project" value="TreeGrafter"/>
</dbReference>
<accession>A0A2N5ULQ6</accession>
<dbReference type="GO" id="GO:0090522">
    <property type="term" value="P:vesicle tethering involved in exocytosis"/>
    <property type="evidence" value="ECO:0007669"/>
    <property type="project" value="InterPro"/>
</dbReference>
<feature type="compositionally biased region" description="Polar residues" evidence="5">
    <location>
        <begin position="508"/>
        <end position="518"/>
    </location>
</feature>
<dbReference type="Pfam" id="PF06012">
    <property type="entry name" value="DUF908"/>
    <property type="match status" value="1"/>
</dbReference>
<protein>
    <submittedName>
        <fullName evidence="9">Uncharacterized protein</fullName>
    </submittedName>
</protein>
<name>A0A2N5ULQ6_9BASI</name>
<proteinExistence type="inferred from homology"/>
<evidence type="ECO:0000313" key="10">
    <source>
        <dbReference type="Proteomes" id="UP000235388"/>
    </source>
</evidence>
<comment type="caution">
    <text evidence="9">The sequence shown here is derived from an EMBL/GenBank/DDBJ whole genome shotgun (WGS) entry which is preliminary data.</text>
</comment>
<feature type="compositionally biased region" description="Low complexity" evidence="5">
    <location>
        <begin position="469"/>
        <end position="478"/>
    </location>
</feature>
<dbReference type="Gene3D" id="1.10.357.30">
    <property type="entry name" value="Exocyst complex subunit Sec15 C-terminal domain, N-terminal subdomain"/>
    <property type="match status" value="1"/>
</dbReference>
<evidence type="ECO:0000256" key="4">
    <source>
        <dbReference type="ARBA" id="ARBA00023054"/>
    </source>
</evidence>
<feature type="region of interest" description="Disordered" evidence="5">
    <location>
        <begin position="751"/>
        <end position="840"/>
    </location>
</feature>
<evidence type="ECO:0000256" key="2">
    <source>
        <dbReference type="ARBA" id="ARBA00022448"/>
    </source>
</evidence>
<feature type="region of interest" description="Disordered" evidence="5">
    <location>
        <begin position="1"/>
        <end position="49"/>
    </location>
</feature>
<dbReference type="InterPro" id="IPR010309">
    <property type="entry name" value="E3_Ub_ligase_DUF908"/>
</dbReference>
<dbReference type="STRING" id="200324.A0A2N5ULQ6"/>
<feature type="region of interest" description="Disordered" evidence="5">
    <location>
        <begin position="677"/>
        <end position="712"/>
    </location>
</feature>
<feature type="domain" description="Exocyst complex component EXOC6/Sec15 N-terminal" evidence="8">
    <location>
        <begin position="924"/>
        <end position="1093"/>
    </location>
</feature>
<dbReference type="OrthoDB" id="10267033at2759"/>
<dbReference type="InterPro" id="IPR048359">
    <property type="entry name" value="EXOC6_Sec15_N"/>
</dbReference>
<keyword evidence="3" id="KW-0268">Exocytosis</keyword>
<feature type="domain" description="Exocyst complex subunit EXOC6/Sec15 C-terminal" evidence="6">
    <location>
        <begin position="1286"/>
        <end position="1538"/>
    </location>
</feature>
<dbReference type="EMBL" id="PGCJ01000204">
    <property type="protein sequence ID" value="PLW38693.1"/>
    <property type="molecule type" value="Genomic_DNA"/>
</dbReference>
<dbReference type="GO" id="GO:0006893">
    <property type="term" value="P:Golgi to plasma membrane transport"/>
    <property type="evidence" value="ECO:0007669"/>
    <property type="project" value="TreeGrafter"/>
</dbReference>
<dbReference type="InterPro" id="IPR042045">
    <property type="entry name" value="EXOC6/Sec15_C_dom1"/>
</dbReference>
<gene>
    <name evidence="9" type="ORF">PCANC_16027</name>
</gene>
<comment type="similarity">
    <text evidence="1">Belongs to the SEC15 family.</text>
</comment>
<dbReference type="Proteomes" id="UP000235388">
    <property type="component" value="Unassembled WGS sequence"/>
</dbReference>
<feature type="region of interest" description="Disordered" evidence="5">
    <location>
        <begin position="462"/>
        <end position="490"/>
    </location>
</feature>
<dbReference type="Pfam" id="PF20651">
    <property type="entry name" value="EXOC6_Sec15_N"/>
    <property type="match status" value="1"/>
</dbReference>
<evidence type="ECO:0000259" key="6">
    <source>
        <dbReference type="Pfam" id="PF04091"/>
    </source>
</evidence>
<keyword evidence="2" id="KW-0813">Transport</keyword>
<keyword evidence="4" id="KW-0175">Coiled coil</keyword>
<sequence length="1776" mass="196229">MSGTQVDDVSLPRDPVPRKPGRKPTKFAQPKPQSSKQPLDPPPSCSAASNTLEIDSTAFVHNGTDTDDKYKAWRYEYTPTLKDIYLDAEVKGQVQQLITNYTRLRNSCEDAALGDADTEAPGPVADAAEKPFLAAPPKPLPTPTKNCRSPVQGVDQLLQVDETPPKSQRTVPHAYASTDFVPVTMLELPPPIKLTIKPITPATINLFPSLATNPFCPTFANSLNNSSTSSLPRLITHGVFNAQAIPRGSYIASIRGSITSDLAQIDDGLVKDSRQYGNKMRFVRNGCHSNAPINIIMIPPAPRLSDSEPTNRHAIPQSGTPPSRAYSFLTPGNDRPHHPNHLWSTYDRDRHSPWEESFGIFAATSLHCLRSSAAEDSELASHSYPISPLVNERSQALELQIGCSDVDVFGADDLWMREKENEASEFTSISSLTERQEMHLPSTFEKKMRLALHSFAEQPIPQPLKVGQNANSAANASAPNVSRPKRPKIDLGPMLGLRRDWWLYPTASHPQADSSRLGSKTLPKKPKRPRSRSVFNRKHSVHKIRRVSDVNELRQPGLTVANSSNQPKDSSLPEAGPSQPSKIYPLAPAQETRPETHIDNQSTAQSQSVQRNQHSLSLPSPLPPSQRAPQTDEASVRHPSNLPGTAQDNPINLSAARTHQQEFLGETLDNCSTVDTRCMDSTSGVTSGVDAASKSEMSMTGRDDDGTQRNDGASEVQQAKMDDCDQVQLAGHQLQLENGVGVVRENVSFRKGTSDRGLGSSQHHAVDDVPASLPSARPLKEVNSASSAPEEGELREEESYSEAAAVQHPSHASPFGPTLASPIPQDPTKPEIKTPAHEVSAVAESSFAKFPIPMAMNQSDSHSPPTRRGNTLKSPTFFSHTDIQAQLQTLLPLSLTIDSEHLDQLAAIIRNIHLSKQQDAFLKHLTKFIQQKDAEIESVARGHYQDFLSSVDKLLSVRQGTISLNSHVLSLDRSLQSSGTSLAAVRSSLLDARKVSSNIQETIDTLQSCLKVLDLSKKLSQQISERKFYSALRSLDELQFVHLKPLLGFAAFAGYLGEALPNEKMRIREEVTKQLNLWLYDARQLSQQLSRLALEALELRDRRWKTRKERLSSQDTASIALLVKFNTPVESAVSERHTYNVLESAEASLIDFNPLYLAIHIHETLDAREELQKSFRDDRRAQAHLILASMAGNTSGSSVFTLDSLGALIEQIVGFFIIEAHILWTTRAFRDENDVDALWQELSDRIIKIVRQGLAGCEDLDMRLGVKTKLLLFSRTLESYNYPVTQFHELFGTLASEYTDLLFKKFSIEFGQFIQEDDHQPTQVNNKDEFSKVVDSFPAALPFSQAYPLCCIHVRNYVPKHHACCESVTRDADDSIRKSLDSLLISHFGLHMVDQLDQTKNLSQLAQIVINTLFFLTACDGLEAILTQLRVSARFITPELEAKGMFGKLLKTAEQILGEIQEKIQDLFELSEYDWRRKSPMEVSEPPDAEGVRVNEQETSIYLRECLSFIDNVLVLTPREFNENIFFGALRFIGERLKPLAPVEGLATIQVSASTLASGRRSQDILADLIEQHQLPIDFHFKLFHRIRIAMALRNPVDICRFAVVRLLALAIYADTTDETTAISKLFIYEAGLISQLSELINLKIGGGGGGGGGDGLGGGIQAAAFYALEGISRYCGKIAEVADAVEVSVSHGTLMQVVRKMAKELELIRVVTNLDGLLYGFTSAFILFNQVDGLKVFVNQFNKGVDKAYAEHHVDITSSSKPSELLIGMLSHSSV</sequence>
<keyword evidence="10" id="KW-1185">Reference proteome</keyword>
<feature type="domain" description="DUF908" evidence="7">
    <location>
        <begin position="1542"/>
        <end position="1703"/>
    </location>
</feature>
<dbReference type="InterPro" id="IPR042044">
    <property type="entry name" value="EXOC6PINT-1/Sec15/Tip20_C_dom2"/>
</dbReference>
<organism evidence="9 10">
    <name type="scientific">Puccinia coronata f. sp. avenae</name>
    <dbReference type="NCBI Taxonomy" id="200324"/>
    <lineage>
        <taxon>Eukaryota</taxon>
        <taxon>Fungi</taxon>
        <taxon>Dikarya</taxon>
        <taxon>Basidiomycota</taxon>
        <taxon>Pucciniomycotina</taxon>
        <taxon>Pucciniomycetes</taxon>
        <taxon>Pucciniales</taxon>
        <taxon>Pucciniaceae</taxon>
        <taxon>Puccinia</taxon>
    </lineage>
</organism>
<feature type="compositionally biased region" description="Polar residues" evidence="5">
    <location>
        <begin position="599"/>
        <end position="614"/>
    </location>
</feature>
<feature type="compositionally biased region" description="Acidic residues" evidence="5">
    <location>
        <begin position="790"/>
        <end position="800"/>
    </location>
</feature>